<name>L1IHQ0_GUITC</name>
<dbReference type="EMBL" id="JH993087">
    <property type="protein sequence ID" value="EKX35632.1"/>
    <property type="molecule type" value="Genomic_DNA"/>
</dbReference>
<protein>
    <submittedName>
        <fullName evidence="1 2">Uncharacterized protein</fullName>
    </submittedName>
</protein>
<sequence length="131" mass="14180">MSAASTLALRTSLHTKLSFFIDVRNRFRTALARGKSWCSALCLELGFFSTNGVVIPTGSVEATTASVASNRLWTILGVHTQSPDSCLSSELTLGKDPSPTRVTALAFARGKKCELVGESRIFTGLTRDERR</sequence>
<evidence type="ECO:0000313" key="3">
    <source>
        <dbReference type="Proteomes" id="UP000011087"/>
    </source>
</evidence>
<reference evidence="2" key="3">
    <citation type="submission" date="2016-03" db="UniProtKB">
        <authorList>
            <consortium name="EnsemblProtists"/>
        </authorList>
    </citation>
    <scope>IDENTIFICATION</scope>
</reference>
<evidence type="ECO:0000313" key="2">
    <source>
        <dbReference type="EnsemblProtists" id="EKX35632"/>
    </source>
</evidence>
<evidence type="ECO:0000313" key="1">
    <source>
        <dbReference type="EMBL" id="EKX35632.1"/>
    </source>
</evidence>
<organism evidence="1">
    <name type="scientific">Guillardia theta (strain CCMP2712)</name>
    <name type="common">Cryptophyte</name>
    <dbReference type="NCBI Taxonomy" id="905079"/>
    <lineage>
        <taxon>Eukaryota</taxon>
        <taxon>Cryptophyceae</taxon>
        <taxon>Pyrenomonadales</taxon>
        <taxon>Geminigeraceae</taxon>
        <taxon>Guillardia</taxon>
    </lineage>
</organism>
<proteinExistence type="predicted"/>
<dbReference type="KEGG" id="gtt:GUITHDRAFT_155435"/>
<reference evidence="3" key="2">
    <citation type="submission" date="2012-11" db="EMBL/GenBank/DDBJ databases">
        <authorList>
            <person name="Kuo A."/>
            <person name="Curtis B.A."/>
            <person name="Tanifuji G."/>
            <person name="Burki F."/>
            <person name="Gruber A."/>
            <person name="Irimia M."/>
            <person name="Maruyama S."/>
            <person name="Arias M.C."/>
            <person name="Ball S.G."/>
            <person name="Gile G.H."/>
            <person name="Hirakawa Y."/>
            <person name="Hopkins J.F."/>
            <person name="Rensing S.A."/>
            <person name="Schmutz J."/>
            <person name="Symeonidi A."/>
            <person name="Elias M."/>
            <person name="Eveleigh R.J."/>
            <person name="Herman E.K."/>
            <person name="Klute M.J."/>
            <person name="Nakayama T."/>
            <person name="Obornik M."/>
            <person name="Reyes-Prieto A."/>
            <person name="Armbrust E.V."/>
            <person name="Aves S.J."/>
            <person name="Beiko R.G."/>
            <person name="Coutinho P."/>
            <person name="Dacks J.B."/>
            <person name="Durnford D.G."/>
            <person name="Fast N.M."/>
            <person name="Green B.R."/>
            <person name="Grisdale C."/>
            <person name="Hempe F."/>
            <person name="Henrissat B."/>
            <person name="Hoppner M.P."/>
            <person name="Ishida K.-I."/>
            <person name="Kim E."/>
            <person name="Koreny L."/>
            <person name="Kroth P.G."/>
            <person name="Liu Y."/>
            <person name="Malik S.-B."/>
            <person name="Maier U.G."/>
            <person name="McRose D."/>
            <person name="Mock T."/>
            <person name="Neilson J.A."/>
            <person name="Onodera N.T."/>
            <person name="Poole A.M."/>
            <person name="Pritham E.J."/>
            <person name="Richards T.A."/>
            <person name="Rocap G."/>
            <person name="Roy S.W."/>
            <person name="Sarai C."/>
            <person name="Schaack S."/>
            <person name="Shirato S."/>
            <person name="Slamovits C.H."/>
            <person name="Spencer D.F."/>
            <person name="Suzuki S."/>
            <person name="Worden A.Z."/>
            <person name="Zauner S."/>
            <person name="Barry K."/>
            <person name="Bell C."/>
            <person name="Bharti A.K."/>
            <person name="Crow J.A."/>
            <person name="Grimwood J."/>
            <person name="Kramer R."/>
            <person name="Lindquist E."/>
            <person name="Lucas S."/>
            <person name="Salamov A."/>
            <person name="McFadden G.I."/>
            <person name="Lane C.E."/>
            <person name="Keeling P.J."/>
            <person name="Gray M.W."/>
            <person name="Grigoriev I.V."/>
            <person name="Archibald J.M."/>
        </authorList>
    </citation>
    <scope>NUCLEOTIDE SEQUENCE</scope>
    <source>
        <strain evidence="3">CCMP2712</strain>
    </source>
</reference>
<gene>
    <name evidence="1" type="ORF">GUITHDRAFT_155435</name>
</gene>
<dbReference type="Proteomes" id="UP000011087">
    <property type="component" value="Unassembled WGS sequence"/>
</dbReference>
<dbReference type="RefSeq" id="XP_005822612.1">
    <property type="nucleotide sequence ID" value="XM_005822555.1"/>
</dbReference>
<dbReference type="GeneID" id="17292345"/>
<accession>L1IHQ0</accession>
<keyword evidence="3" id="KW-1185">Reference proteome</keyword>
<dbReference type="PaxDb" id="55529-EKX35632"/>
<dbReference type="EnsemblProtists" id="EKX35632">
    <property type="protein sequence ID" value="EKX35632"/>
    <property type="gene ID" value="GUITHDRAFT_155435"/>
</dbReference>
<dbReference type="AlphaFoldDB" id="L1IHQ0"/>
<reference evidence="1 3" key="1">
    <citation type="journal article" date="2012" name="Nature">
        <title>Algal genomes reveal evolutionary mosaicism and the fate of nucleomorphs.</title>
        <authorList>
            <consortium name="DOE Joint Genome Institute"/>
            <person name="Curtis B.A."/>
            <person name="Tanifuji G."/>
            <person name="Burki F."/>
            <person name="Gruber A."/>
            <person name="Irimia M."/>
            <person name="Maruyama S."/>
            <person name="Arias M.C."/>
            <person name="Ball S.G."/>
            <person name="Gile G.H."/>
            <person name="Hirakawa Y."/>
            <person name="Hopkins J.F."/>
            <person name="Kuo A."/>
            <person name="Rensing S.A."/>
            <person name="Schmutz J."/>
            <person name="Symeonidi A."/>
            <person name="Elias M."/>
            <person name="Eveleigh R.J."/>
            <person name="Herman E.K."/>
            <person name="Klute M.J."/>
            <person name="Nakayama T."/>
            <person name="Obornik M."/>
            <person name="Reyes-Prieto A."/>
            <person name="Armbrust E.V."/>
            <person name="Aves S.J."/>
            <person name="Beiko R.G."/>
            <person name="Coutinho P."/>
            <person name="Dacks J.B."/>
            <person name="Durnford D.G."/>
            <person name="Fast N.M."/>
            <person name="Green B.R."/>
            <person name="Grisdale C.J."/>
            <person name="Hempel F."/>
            <person name="Henrissat B."/>
            <person name="Hoppner M.P."/>
            <person name="Ishida K."/>
            <person name="Kim E."/>
            <person name="Koreny L."/>
            <person name="Kroth P.G."/>
            <person name="Liu Y."/>
            <person name="Malik S.B."/>
            <person name="Maier U.G."/>
            <person name="McRose D."/>
            <person name="Mock T."/>
            <person name="Neilson J.A."/>
            <person name="Onodera N.T."/>
            <person name="Poole A.M."/>
            <person name="Pritham E.J."/>
            <person name="Richards T.A."/>
            <person name="Rocap G."/>
            <person name="Roy S.W."/>
            <person name="Sarai C."/>
            <person name="Schaack S."/>
            <person name="Shirato S."/>
            <person name="Slamovits C.H."/>
            <person name="Spencer D.F."/>
            <person name="Suzuki S."/>
            <person name="Worden A.Z."/>
            <person name="Zauner S."/>
            <person name="Barry K."/>
            <person name="Bell C."/>
            <person name="Bharti A.K."/>
            <person name="Crow J.A."/>
            <person name="Grimwood J."/>
            <person name="Kramer R."/>
            <person name="Lindquist E."/>
            <person name="Lucas S."/>
            <person name="Salamov A."/>
            <person name="McFadden G.I."/>
            <person name="Lane C.E."/>
            <person name="Keeling P.J."/>
            <person name="Gray M.W."/>
            <person name="Grigoriev I.V."/>
            <person name="Archibald J.M."/>
        </authorList>
    </citation>
    <scope>NUCLEOTIDE SEQUENCE</scope>
    <source>
        <strain evidence="1 3">CCMP2712</strain>
    </source>
</reference>
<dbReference type="HOGENOM" id="CLU_1931545_0_0_1"/>